<proteinExistence type="predicted"/>
<comment type="caution">
    <text evidence="1">The sequence shown here is derived from an EMBL/GenBank/DDBJ whole genome shotgun (WGS) entry which is preliminary data.</text>
</comment>
<dbReference type="EMBL" id="MU393423">
    <property type="protein sequence ID" value="KAI4870597.1"/>
    <property type="molecule type" value="Genomic_DNA"/>
</dbReference>
<sequence>MSPPQKLKTGQLGKNGPTVPRLGFGLMGLSVGHGNAASDEDRFKVLDRAWEQGEVFWDTAFAYGDSEDLVGKWFKLHPERRNDIFLATKWALAFFGMSDSGPITEINSSPENCFNKCNASLKRLGVDCIDLYYCHRFDRVTPIEKTVEAMAQLKKEGKIKYLGLSECSSDTLRRAHAVHPITAVQIEYSPWTLDIENEDGTNLLATCRELGVAVVCYSPLGKGFLTGSILSRDDLPLDDYRRFLPRYSEENFSKNLELVKKFEVFAKEKGCTSSQLVLAWIMAQGADFFPIPGTRSADKLEQNLGALGITVTPDEDSQIRDIIGTLEIVGSRSMALGTARAAQLQDTVPLSS</sequence>
<reference evidence="1 2" key="1">
    <citation type="journal article" date="2022" name="New Phytol.">
        <title>Ecological generalism drives hyperdiversity of secondary metabolite gene clusters in xylarialean endophytes.</title>
        <authorList>
            <person name="Franco M.E.E."/>
            <person name="Wisecaver J.H."/>
            <person name="Arnold A.E."/>
            <person name="Ju Y.M."/>
            <person name="Slot J.C."/>
            <person name="Ahrendt S."/>
            <person name="Moore L.P."/>
            <person name="Eastman K.E."/>
            <person name="Scott K."/>
            <person name="Konkel Z."/>
            <person name="Mondo S.J."/>
            <person name="Kuo A."/>
            <person name="Hayes R.D."/>
            <person name="Haridas S."/>
            <person name="Andreopoulos B."/>
            <person name="Riley R."/>
            <person name="LaButti K."/>
            <person name="Pangilinan J."/>
            <person name="Lipzen A."/>
            <person name="Amirebrahimi M."/>
            <person name="Yan J."/>
            <person name="Adam C."/>
            <person name="Keymanesh K."/>
            <person name="Ng V."/>
            <person name="Louie K."/>
            <person name="Northen T."/>
            <person name="Drula E."/>
            <person name="Henrissat B."/>
            <person name="Hsieh H.M."/>
            <person name="Youens-Clark K."/>
            <person name="Lutzoni F."/>
            <person name="Miadlikowska J."/>
            <person name="Eastwood D.C."/>
            <person name="Hamelin R.C."/>
            <person name="Grigoriev I.V."/>
            <person name="U'Ren J.M."/>
        </authorList>
    </citation>
    <scope>NUCLEOTIDE SEQUENCE [LARGE SCALE GENOMIC DNA]</scope>
    <source>
        <strain evidence="1 2">CBS 119005</strain>
    </source>
</reference>
<evidence type="ECO:0000313" key="2">
    <source>
        <dbReference type="Proteomes" id="UP001497700"/>
    </source>
</evidence>
<evidence type="ECO:0000313" key="1">
    <source>
        <dbReference type="EMBL" id="KAI4870597.1"/>
    </source>
</evidence>
<accession>A0ACB9ZGF1</accession>
<name>A0ACB9ZGF1_9PEZI</name>
<protein>
    <submittedName>
        <fullName evidence="1">Aldo/keto reductase-like protein</fullName>
    </submittedName>
</protein>
<dbReference type="Proteomes" id="UP001497700">
    <property type="component" value="Unassembled WGS sequence"/>
</dbReference>
<organism evidence="1 2">
    <name type="scientific">Hypoxylon rubiginosum</name>
    <dbReference type="NCBI Taxonomy" id="110542"/>
    <lineage>
        <taxon>Eukaryota</taxon>
        <taxon>Fungi</taxon>
        <taxon>Dikarya</taxon>
        <taxon>Ascomycota</taxon>
        <taxon>Pezizomycotina</taxon>
        <taxon>Sordariomycetes</taxon>
        <taxon>Xylariomycetidae</taxon>
        <taxon>Xylariales</taxon>
        <taxon>Hypoxylaceae</taxon>
        <taxon>Hypoxylon</taxon>
    </lineage>
</organism>
<keyword evidence="2" id="KW-1185">Reference proteome</keyword>
<gene>
    <name evidence="1" type="ORF">F4820DRAFT_402740</name>
</gene>